<accession>A0ABD3GS42</accession>
<feature type="domain" description="RING-type" evidence="7">
    <location>
        <begin position="9"/>
        <end position="81"/>
    </location>
</feature>
<dbReference type="InterPro" id="IPR017907">
    <property type="entry name" value="Znf_RING_CS"/>
</dbReference>
<dbReference type="SUPFAM" id="SSF57850">
    <property type="entry name" value="RING/U-box"/>
    <property type="match status" value="2"/>
</dbReference>
<dbReference type="AlphaFoldDB" id="A0ABD3GS42"/>
<dbReference type="InterPro" id="IPR018957">
    <property type="entry name" value="Znf_C3HC4_RING-type"/>
</dbReference>
<dbReference type="InterPro" id="IPR019786">
    <property type="entry name" value="Zinc_finger_PHD-type_CS"/>
</dbReference>
<dbReference type="EMBL" id="JBJQOH010000007">
    <property type="protein sequence ID" value="KAL3680636.1"/>
    <property type="molecule type" value="Genomic_DNA"/>
</dbReference>
<dbReference type="PROSITE" id="PS01359">
    <property type="entry name" value="ZF_PHD_1"/>
    <property type="match status" value="1"/>
</dbReference>
<proteinExistence type="predicted"/>
<dbReference type="Pfam" id="PF00097">
    <property type="entry name" value="zf-C3HC4"/>
    <property type="match status" value="1"/>
</dbReference>
<feature type="region of interest" description="Disordered" evidence="5">
    <location>
        <begin position="240"/>
        <end position="266"/>
    </location>
</feature>
<dbReference type="InterPro" id="IPR019787">
    <property type="entry name" value="Znf_PHD-finger"/>
</dbReference>
<sequence>MDPVPDNICAICGKVFKPAGLRGVLPCDHQFHENCIVEARRATRQGTYARLSNDCPHKFCVECIRNWTNAQNPPHTCPLCRIPYDGQIRIIYPPNQRQTRSMAAREGPVPLNVERARHNPVHPTGQNDPLFDRTIPIPPDRDGQRADWEAWYARYEQDAWFAWLNDNAICQICWNVADPPPGQPDNRLIRCDQCGYFWHKQCADTNYDYYNFVNCGPHLIPDPDNDESMTWACGQCAGRDHAPPDPDAETDDEPVLDDLVWEPPSP</sequence>
<protein>
    <recommendedName>
        <fullName evidence="10">RING-type domain-containing protein</fullName>
    </recommendedName>
</protein>
<feature type="compositionally biased region" description="Acidic residues" evidence="5">
    <location>
        <begin position="246"/>
        <end position="260"/>
    </location>
</feature>
<evidence type="ECO:0000256" key="2">
    <source>
        <dbReference type="ARBA" id="ARBA00022771"/>
    </source>
</evidence>
<comment type="caution">
    <text evidence="8">The sequence shown here is derived from an EMBL/GenBank/DDBJ whole genome shotgun (WGS) entry which is preliminary data.</text>
</comment>
<keyword evidence="3" id="KW-0862">Zinc</keyword>
<gene>
    <name evidence="8" type="ORF">R1sor_023592</name>
</gene>
<keyword evidence="1" id="KW-0479">Metal-binding</keyword>
<evidence type="ECO:0000259" key="7">
    <source>
        <dbReference type="PROSITE" id="PS50089"/>
    </source>
</evidence>
<evidence type="ECO:0000313" key="8">
    <source>
        <dbReference type="EMBL" id="KAL3680636.1"/>
    </source>
</evidence>
<evidence type="ECO:0000256" key="4">
    <source>
        <dbReference type="PROSITE-ProRule" id="PRU00175"/>
    </source>
</evidence>
<evidence type="ECO:0008006" key="10">
    <source>
        <dbReference type="Google" id="ProtNLM"/>
    </source>
</evidence>
<dbReference type="GO" id="GO:0008270">
    <property type="term" value="F:zinc ion binding"/>
    <property type="evidence" value="ECO:0007669"/>
    <property type="project" value="UniProtKB-KW"/>
</dbReference>
<dbReference type="SMART" id="SM00184">
    <property type="entry name" value="RING"/>
    <property type="match status" value="2"/>
</dbReference>
<feature type="domain" description="PHD-type" evidence="6">
    <location>
        <begin position="167"/>
        <end position="239"/>
    </location>
</feature>
<evidence type="ECO:0000256" key="5">
    <source>
        <dbReference type="SAM" id="MobiDB-lite"/>
    </source>
</evidence>
<dbReference type="InterPro" id="IPR013083">
    <property type="entry name" value="Znf_RING/FYVE/PHD"/>
</dbReference>
<dbReference type="PROSITE" id="PS00518">
    <property type="entry name" value="ZF_RING_1"/>
    <property type="match status" value="1"/>
</dbReference>
<dbReference type="InterPro" id="IPR001841">
    <property type="entry name" value="Znf_RING"/>
</dbReference>
<evidence type="ECO:0000313" key="9">
    <source>
        <dbReference type="Proteomes" id="UP001633002"/>
    </source>
</evidence>
<dbReference type="PROSITE" id="PS50089">
    <property type="entry name" value="ZF_RING_2"/>
    <property type="match status" value="1"/>
</dbReference>
<evidence type="ECO:0000256" key="1">
    <source>
        <dbReference type="ARBA" id="ARBA00022723"/>
    </source>
</evidence>
<evidence type="ECO:0000259" key="6">
    <source>
        <dbReference type="PROSITE" id="PS50016"/>
    </source>
</evidence>
<dbReference type="PROSITE" id="PS50016">
    <property type="entry name" value="ZF_PHD_2"/>
    <property type="match status" value="1"/>
</dbReference>
<dbReference type="Gene3D" id="3.30.40.10">
    <property type="entry name" value="Zinc/RING finger domain, C3HC4 (zinc finger)"/>
    <property type="match status" value="3"/>
</dbReference>
<name>A0ABD3GS42_9MARC</name>
<keyword evidence="2 4" id="KW-0863">Zinc-finger</keyword>
<organism evidence="8 9">
    <name type="scientific">Riccia sorocarpa</name>
    <dbReference type="NCBI Taxonomy" id="122646"/>
    <lineage>
        <taxon>Eukaryota</taxon>
        <taxon>Viridiplantae</taxon>
        <taxon>Streptophyta</taxon>
        <taxon>Embryophyta</taxon>
        <taxon>Marchantiophyta</taxon>
        <taxon>Marchantiopsida</taxon>
        <taxon>Marchantiidae</taxon>
        <taxon>Marchantiales</taxon>
        <taxon>Ricciaceae</taxon>
        <taxon>Riccia</taxon>
    </lineage>
</organism>
<reference evidence="8 9" key="1">
    <citation type="submission" date="2024-09" db="EMBL/GenBank/DDBJ databases">
        <title>Chromosome-scale assembly of Riccia sorocarpa.</title>
        <authorList>
            <person name="Paukszto L."/>
        </authorList>
    </citation>
    <scope>NUCLEOTIDE SEQUENCE [LARGE SCALE GENOMIC DNA]</scope>
    <source>
        <strain evidence="8">LP-2024</strain>
        <tissue evidence="8">Aerial parts of the thallus</tissue>
    </source>
</reference>
<keyword evidence="9" id="KW-1185">Reference proteome</keyword>
<evidence type="ECO:0000256" key="3">
    <source>
        <dbReference type="ARBA" id="ARBA00022833"/>
    </source>
</evidence>
<dbReference type="Pfam" id="PF17123">
    <property type="entry name" value="zf-RING_11"/>
    <property type="match status" value="1"/>
</dbReference>
<dbReference type="Proteomes" id="UP001633002">
    <property type="component" value="Unassembled WGS sequence"/>
</dbReference>